<gene>
    <name evidence="1" type="ORF">CON73_29190</name>
</gene>
<dbReference type="EMBL" id="NVOI01000158">
    <property type="protein sequence ID" value="PGG81366.1"/>
    <property type="molecule type" value="Genomic_DNA"/>
</dbReference>
<dbReference type="Proteomes" id="UP000225320">
    <property type="component" value="Unassembled WGS sequence"/>
</dbReference>
<accession>A0A2B5ALN2</accession>
<sequence>WKMVLNTTEFLCCVDRDDFFSSLATLGQNMYAIRTILMVDDPAHGYTNPRYGIPLVKQRYHGRIIPPNPPAPYYGGRLIHNYSHGNYSAGRHWSRHSFIVYMYPAFILKFFYSPWNTAMKNRKLQIGPTLSKHSIQHGLGTHHLATLDKLEKNYIHFATSTIDLRTIPEYQVLFPDLCFPNY</sequence>
<evidence type="ECO:0000313" key="1">
    <source>
        <dbReference type="EMBL" id="PGG81366.1"/>
    </source>
</evidence>
<name>A0A2B5ALN2_9BACI</name>
<evidence type="ECO:0000313" key="2">
    <source>
        <dbReference type="Proteomes" id="UP000225320"/>
    </source>
</evidence>
<reference evidence="1 2" key="1">
    <citation type="submission" date="2017-09" db="EMBL/GenBank/DDBJ databases">
        <title>Large-scale bioinformatics analysis of Bacillus genomes uncovers conserved roles of natural products in bacterial physiology.</title>
        <authorList>
            <consortium name="Agbiome Team Llc"/>
            <person name="Bleich R.M."/>
            <person name="Grubbs K.J."/>
            <person name="Santa Maria K.C."/>
            <person name="Allen S.E."/>
            <person name="Farag S."/>
            <person name="Shank E.A."/>
            <person name="Bowers A."/>
        </authorList>
    </citation>
    <scope>NUCLEOTIDE SEQUENCE [LARGE SCALE GENOMIC DNA]</scope>
    <source>
        <strain evidence="1 2">AFS094862</strain>
    </source>
</reference>
<proteinExistence type="predicted"/>
<dbReference type="RefSeq" id="WP_098072153.1">
    <property type="nucleotide sequence ID" value="NZ_NUCI01000220.1"/>
</dbReference>
<comment type="caution">
    <text evidence="1">The sequence shown here is derived from an EMBL/GenBank/DDBJ whole genome shotgun (WGS) entry which is preliminary data.</text>
</comment>
<organism evidence="1 2">
    <name type="scientific">Bacillus toyonensis</name>
    <dbReference type="NCBI Taxonomy" id="155322"/>
    <lineage>
        <taxon>Bacteria</taxon>
        <taxon>Bacillati</taxon>
        <taxon>Bacillota</taxon>
        <taxon>Bacilli</taxon>
        <taxon>Bacillales</taxon>
        <taxon>Bacillaceae</taxon>
        <taxon>Bacillus</taxon>
        <taxon>Bacillus cereus group</taxon>
    </lineage>
</organism>
<dbReference type="AlphaFoldDB" id="A0A2B5ALN2"/>
<protein>
    <submittedName>
        <fullName evidence="1">Uncharacterized protein</fullName>
    </submittedName>
</protein>
<feature type="non-terminal residue" evidence="1">
    <location>
        <position position="1"/>
    </location>
</feature>